<dbReference type="AlphaFoldDB" id="A0A485N1R2"/>
<accession>A0A485N1R2</accession>
<reference evidence="1 2" key="1">
    <citation type="submission" date="2019-01" db="EMBL/GenBank/DDBJ databases">
        <authorList>
            <person name="Alioto T."/>
            <person name="Alioto T."/>
        </authorList>
    </citation>
    <scope>NUCLEOTIDE SEQUENCE [LARGE SCALE GENOMIC DNA]</scope>
</reference>
<organism evidence="1 2">
    <name type="scientific">Lynx pardinus</name>
    <name type="common">Iberian lynx</name>
    <name type="synonym">Felis pardina</name>
    <dbReference type="NCBI Taxonomy" id="191816"/>
    <lineage>
        <taxon>Eukaryota</taxon>
        <taxon>Metazoa</taxon>
        <taxon>Chordata</taxon>
        <taxon>Craniata</taxon>
        <taxon>Vertebrata</taxon>
        <taxon>Euteleostomi</taxon>
        <taxon>Mammalia</taxon>
        <taxon>Eutheria</taxon>
        <taxon>Laurasiatheria</taxon>
        <taxon>Carnivora</taxon>
        <taxon>Feliformia</taxon>
        <taxon>Felidae</taxon>
        <taxon>Felinae</taxon>
        <taxon>Lynx</taxon>
    </lineage>
</organism>
<dbReference type="EMBL" id="CAAGRJ010009856">
    <property type="protein sequence ID" value="VFV27305.1"/>
    <property type="molecule type" value="Genomic_DNA"/>
</dbReference>
<dbReference type="Proteomes" id="UP000386466">
    <property type="component" value="Unassembled WGS sequence"/>
</dbReference>
<protein>
    <submittedName>
        <fullName evidence="1">Uncharacterized protein</fullName>
    </submittedName>
</protein>
<sequence length="54" mass="5909">GLTLLTPGEQTVAALQTRHKCSHARREENSAVRGFQDGRDFVGLRAQRQAAESS</sequence>
<feature type="non-terminal residue" evidence="1">
    <location>
        <position position="1"/>
    </location>
</feature>
<evidence type="ECO:0000313" key="2">
    <source>
        <dbReference type="Proteomes" id="UP000386466"/>
    </source>
</evidence>
<evidence type="ECO:0000313" key="1">
    <source>
        <dbReference type="EMBL" id="VFV27305.1"/>
    </source>
</evidence>
<gene>
    <name evidence="1" type="ORF">LYPA_23C012248</name>
</gene>
<name>A0A485N1R2_LYNPA</name>
<keyword evidence="2" id="KW-1185">Reference proteome</keyword>
<proteinExistence type="predicted"/>